<feature type="transmembrane region" description="Helical" evidence="5">
    <location>
        <begin position="53"/>
        <end position="73"/>
    </location>
</feature>
<feature type="transmembrane region" description="Helical" evidence="5">
    <location>
        <begin position="429"/>
        <end position="446"/>
    </location>
</feature>
<feature type="transmembrane region" description="Helical" evidence="5">
    <location>
        <begin position="276"/>
        <end position="297"/>
    </location>
</feature>
<feature type="transmembrane region" description="Helical" evidence="5">
    <location>
        <begin position="109"/>
        <end position="130"/>
    </location>
</feature>
<evidence type="ECO:0000256" key="1">
    <source>
        <dbReference type="ARBA" id="ARBA00004141"/>
    </source>
</evidence>
<evidence type="ECO:0000313" key="8">
    <source>
        <dbReference type="Proteomes" id="UP000184089"/>
    </source>
</evidence>
<dbReference type="GO" id="GO:0016874">
    <property type="term" value="F:ligase activity"/>
    <property type="evidence" value="ECO:0007669"/>
    <property type="project" value="UniProtKB-KW"/>
</dbReference>
<dbReference type="EMBL" id="FQVY01000001">
    <property type="protein sequence ID" value="SHF59920.1"/>
    <property type="molecule type" value="Genomic_DNA"/>
</dbReference>
<feature type="domain" description="O-antigen ligase-related" evidence="6">
    <location>
        <begin position="243"/>
        <end position="401"/>
    </location>
</feature>
<dbReference type="GO" id="GO:0016020">
    <property type="term" value="C:membrane"/>
    <property type="evidence" value="ECO:0007669"/>
    <property type="project" value="UniProtKB-SubCell"/>
</dbReference>
<name>A0AAQ1MAP7_9FIRM</name>
<dbReference type="Pfam" id="PF04932">
    <property type="entry name" value="Wzy_C"/>
    <property type="match status" value="1"/>
</dbReference>
<feature type="transmembrane region" description="Helical" evidence="5">
    <location>
        <begin position="244"/>
        <end position="264"/>
    </location>
</feature>
<feature type="transmembrane region" description="Helical" evidence="5">
    <location>
        <begin position="221"/>
        <end position="238"/>
    </location>
</feature>
<proteinExistence type="predicted"/>
<dbReference type="PANTHER" id="PTHR37422">
    <property type="entry name" value="TEICHURONIC ACID BIOSYNTHESIS PROTEIN TUAE"/>
    <property type="match status" value="1"/>
</dbReference>
<feature type="transmembrane region" description="Helical" evidence="5">
    <location>
        <begin position="142"/>
        <end position="164"/>
    </location>
</feature>
<evidence type="ECO:0000256" key="4">
    <source>
        <dbReference type="ARBA" id="ARBA00023136"/>
    </source>
</evidence>
<keyword evidence="2 5" id="KW-0812">Transmembrane</keyword>
<accession>A0AAQ1MAP7</accession>
<gene>
    <name evidence="7" type="ORF">SAMN05444424_0018</name>
</gene>
<keyword evidence="4 5" id="KW-0472">Membrane</keyword>
<dbReference type="Proteomes" id="UP000184089">
    <property type="component" value="Unassembled WGS sequence"/>
</dbReference>
<evidence type="ECO:0000256" key="3">
    <source>
        <dbReference type="ARBA" id="ARBA00022989"/>
    </source>
</evidence>
<sequence>MPPLCRGTGSDELSAPLKKAYHLFDKTLGNAGVFRVAFLAATIFYYVNFYDRIFNPVNLVLGIWAICVFVNVVFIKRLYFQMRHWFTFGLFMLASLLSVLLNWRDNLLFNFFTLGYSALYFVVFFGCTSLMDYHKAQRELRILLKIIVLLVTAITLAGALFVTYRLSITIDGYHFGFFEGRFYGIFTNPNYAGFLNALSIVCAQMLLTIDHRRKQKMRKVAKAFLWLSIPVNLVSLWFTDSNAALVLLGGYGVMLACGLRISYLKEINWKTVGRQSVFFLLAAVLICGGIFFTRTAVQDGTADAIMYTVTENEELLNEVSVQDTDDWVVVLGGSERPLGSGRDVLVKQGLEIFTHKPLFGVGPANIETAGDRYLEDGLRFPDLHNAYLTILVGTGVVGFACCCTFFVSYLWSILNGVFNRKYRKFDRGVLPYVMAFILSYGIYAFAEKALVFHIDFTTAIFWMFMGYAGNMLIHLEKKYSAFVKRGKPTVAISGVSRERAQDLLERSPIFAGAGVKVAFLLQRPARGEKPVQSGEREYRFTYVLPYQHSWRDRVYRALSLLFPRLALRHYIPDYDWNLVLDKLYYTGENPALQSLFLYNRRHNDDFEMVHLSGFEPPHQMPAPGRPTRALARITGVPLYTDHSVPPSQEL</sequence>
<dbReference type="PANTHER" id="PTHR37422:SF13">
    <property type="entry name" value="LIPOPOLYSACCHARIDE BIOSYNTHESIS PROTEIN PA4999-RELATED"/>
    <property type="match status" value="1"/>
</dbReference>
<dbReference type="InterPro" id="IPR007016">
    <property type="entry name" value="O-antigen_ligase-rel_domated"/>
</dbReference>
<feature type="transmembrane region" description="Helical" evidence="5">
    <location>
        <begin position="452"/>
        <end position="475"/>
    </location>
</feature>
<keyword evidence="3 5" id="KW-1133">Transmembrane helix</keyword>
<feature type="transmembrane region" description="Helical" evidence="5">
    <location>
        <begin position="85"/>
        <end position="103"/>
    </location>
</feature>
<feature type="transmembrane region" description="Helical" evidence="5">
    <location>
        <begin position="386"/>
        <end position="417"/>
    </location>
</feature>
<comment type="caution">
    <text evidence="7">The sequence shown here is derived from an EMBL/GenBank/DDBJ whole genome shotgun (WGS) entry which is preliminary data.</text>
</comment>
<protein>
    <submittedName>
        <fullName evidence="7">O-antigen ligase</fullName>
    </submittedName>
</protein>
<feature type="transmembrane region" description="Helical" evidence="5">
    <location>
        <begin position="191"/>
        <end position="209"/>
    </location>
</feature>
<organism evidence="7 8">
    <name type="scientific">Bittarella massiliensis</name>
    <name type="common">ex Durand et al. 2017</name>
    <dbReference type="NCBI Taxonomy" id="1720313"/>
    <lineage>
        <taxon>Bacteria</taxon>
        <taxon>Bacillati</taxon>
        <taxon>Bacillota</taxon>
        <taxon>Clostridia</taxon>
        <taxon>Eubacteriales</taxon>
        <taxon>Oscillospiraceae</taxon>
        <taxon>Bittarella (ex Durand et al. 2017)</taxon>
    </lineage>
</organism>
<feature type="transmembrane region" description="Helical" evidence="5">
    <location>
        <begin position="28"/>
        <end position="47"/>
    </location>
</feature>
<evidence type="ECO:0000256" key="5">
    <source>
        <dbReference type="SAM" id="Phobius"/>
    </source>
</evidence>
<dbReference type="AlphaFoldDB" id="A0AAQ1MAP7"/>
<keyword evidence="7" id="KW-0436">Ligase</keyword>
<dbReference type="InterPro" id="IPR051533">
    <property type="entry name" value="WaaL-like"/>
</dbReference>
<evidence type="ECO:0000259" key="6">
    <source>
        <dbReference type="Pfam" id="PF04932"/>
    </source>
</evidence>
<evidence type="ECO:0000256" key="2">
    <source>
        <dbReference type="ARBA" id="ARBA00022692"/>
    </source>
</evidence>
<reference evidence="8" key="1">
    <citation type="submission" date="2016-11" db="EMBL/GenBank/DDBJ databases">
        <authorList>
            <person name="Jaros S."/>
            <person name="Januszkiewicz K."/>
            <person name="Wedrychowicz H."/>
        </authorList>
    </citation>
    <scope>NUCLEOTIDE SEQUENCE [LARGE SCALE GENOMIC DNA]</scope>
    <source>
        <strain evidence="8">DSM 4029</strain>
    </source>
</reference>
<comment type="subcellular location">
    <subcellularLocation>
        <location evidence="1">Membrane</location>
        <topology evidence="1">Multi-pass membrane protein</topology>
    </subcellularLocation>
</comment>
<evidence type="ECO:0000313" key="7">
    <source>
        <dbReference type="EMBL" id="SHF59920.1"/>
    </source>
</evidence>